<dbReference type="AlphaFoldDB" id="A0A316TDL1"/>
<accession>A0A316TDL1</accession>
<dbReference type="Gene3D" id="1.10.10.10">
    <property type="entry name" value="Winged helix-like DNA-binding domain superfamily/Winged helix DNA-binding domain"/>
    <property type="match status" value="1"/>
</dbReference>
<gene>
    <name evidence="1" type="ORF">DJ010_12430</name>
</gene>
<evidence type="ECO:0000313" key="1">
    <source>
        <dbReference type="EMBL" id="PWN02533.1"/>
    </source>
</evidence>
<dbReference type="Proteomes" id="UP000245507">
    <property type="component" value="Unassembled WGS sequence"/>
</dbReference>
<sequence>MTAPQPLSFWLRTLDTQLQNEFAQAAADAGIDPGQWQVLTRLRTGAVADDVLVDGLAPFVPPDDTVENVVQQAMKDGLVEHQANEYRLTDQGLDRAAQVEEQTLGGLDDRAFAGVSPEEREQLLVTLERVATNLGWQPA</sequence>
<dbReference type="InterPro" id="IPR036388">
    <property type="entry name" value="WH-like_DNA-bd_sf"/>
</dbReference>
<dbReference type="SUPFAM" id="SSF46785">
    <property type="entry name" value="Winged helix' DNA-binding domain"/>
    <property type="match status" value="1"/>
</dbReference>
<dbReference type="EMBL" id="QGDD01000005">
    <property type="protein sequence ID" value="PWN02533.1"/>
    <property type="molecule type" value="Genomic_DNA"/>
</dbReference>
<evidence type="ECO:0008006" key="3">
    <source>
        <dbReference type="Google" id="ProtNLM"/>
    </source>
</evidence>
<proteinExistence type="predicted"/>
<reference evidence="1 2" key="1">
    <citation type="submission" date="2018-05" db="EMBL/GenBank/DDBJ databases">
        <title>Nocardioides silvaticus genome.</title>
        <authorList>
            <person name="Li C."/>
            <person name="Wang G."/>
        </authorList>
    </citation>
    <scope>NUCLEOTIDE SEQUENCE [LARGE SCALE GENOMIC DNA]</scope>
    <source>
        <strain evidence="1 2">CCTCC AB 2018079</strain>
    </source>
</reference>
<keyword evidence="2" id="KW-1185">Reference proteome</keyword>
<dbReference type="InterPro" id="IPR036390">
    <property type="entry name" value="WH_DNA-bd_sf"/>
</dbReference>
<evidence type="ECO:0000313" key="2">
    <source>
        <dbReference type="Proteomes" id="UP000245507"/>
    </source>
</evidence>
<dbReference type="OrthoDB" id="3697068at2"/>
<protein>
    <recommendedName>
        <fullName evidence="3">MarR family transcriptional regulator</fullName>
    </recommendedName>
</protein>
<name>A0A316TDL1_9ACTN</name>
<organism evidence="1 2">
    <name type="scientific">Nocardioides silvaticus</name>
    <dbReference type="NCBI Taxonomy" id="2201891"/>
    <lineage>
        <taxon>Bacteria</taxon>
        <taxon>Bacillati</taxon>
        <taxon>Actinomycetota</taxon>
        <taxon>Actinomycetes</taxon>
        <taxon>Propionibacteriales</taxon>
        <taxon>Nocardioidaceae</taxon>
        <taxon>Nocardioides</taxon>
    </lineage>
</organism>
<comment type="caution">
    <text evidence="1">The sequence shown here is derived from an EMBL/GenBank/DDBJ whole genome shotgun (WGS) entry which is preliminary data.</text>
</comment>
<dbReference type="RefSeq" id="WP_109694159.1">
    <property type="nucleotide sequence ID" value="NZ_QGDD01000005.1"/>
</dbReference>